<dbReference type="GO" id="GO:0005634">
    <property type="term" value="C:nucleus"/>
    <property type="evidence" value="ECO:0007669"/>
    <property type="project" value="InterPro"/>
</dbReference>
<dbReference type="PANTHER" id="PTHR23171:SF13">
    <property type="entry name" value="DNA-DIRECTED RNA POLYMERASE II SUBUNIT GRINL1A"/>
    <property type="match status" value="1"/>
</dbReference>
<dbReference type="Proteomes" id="UP000225706">
    <property type="component" value="Unassembled WGS sequence"/>
</dbReference>
<dbReference type="EMBL" id="LSMT01000001">
    <property type="protein sequence ID" value="PFX34889.1"/>
    <property type="molecule type" value="Genomic_DNA"/>
</dbReference>
<dbReference type="GO" id="GO:0006368">
    <property type="term" value="P:transcription elongation by RNA polymerase II"/>
    <property type="evidence" value="ECO:0007669"/>
    <property type="project" value="InterPro"/>
</dbReference>
<dbReference type="GO" id="GO:0035556">
    <property type="term" value="P:intracellular signal transduction"/>
    <property type="evidence" value="ECO:0007669"/>
    <property type="project" value="TreeGrafter"/>
</dbReference>
<protein>
    <submittedName>
        <fullName evidence="3">DNA-directed RNA polymerase II subunit GRINL1A</fullName>
    </submittedName>
</protein>
<dbReference type="OrthoDB" id="2408655at2759"/>
<evidence type="ECO:0000313" key="3">
    <source>
        <dbReference type="EMBL" id="PFX34889.1"/>
    </source>
</evidence>
<keyword evidence="4" id="KW-1185">Reference proteome</keyword>
<dbReference type="GO" id="GO:0000428">
    <property type="term" value="C:DNA-directed RNA polymerase complex"/>
    <property type="evidence" value="ECO:0007669"/>
    <property type="project" value="UniProtKB-KW"/>
</dbReference>
<keyword evidence="1" id="KW-0175">Coiled coil</keyword>
<proteinExistence type="predicted"/>
<feature type="compositionally biased region" description="Basic and acidic residues" evidence="2">
    <location>
        <begin position="175"/>
        <end position="185"/>
    </location>
</feature>
<sequence>MAEKNDWSMLSKKELLEMLGRQEKLLANRELLQSLPDKGIKISETVNRLRELIVQKEKLEDTFTKFEKLTVSQLVQRTRVDLVDSTIDSDDNDEMLVESDHQDTADVHQKLNKYKHEKTMDSESPSGTWDYESAVTSQNYKLEKSKPISLEESFKLLQEQEKRQKDLQAQQATLKLRETSREVKTEYPSQVLNPLQYRETVQEDHSGDESDSEEYDARRLDMDSDDDHSDDGG</sequence>
<evidence type="ECO:0000313" key="4">
    <source>
        <dbReference type="Proteomes" id="UP000225706"/>
    </source>
</evidence>
<evidence type="ECO:0000256" key="2">
    <source>
        <dbReference type="SAM" id="MobiDB-lite"/>
    </source>
</evidence>
<keyword evidence="3" id="KW-0240">DNA-directed RNA polymerase</keyword>
<evidence type="ECO:0000256" key="1">
    <source>
        <dbReference type="SAM" id="Coils"/>
    </source>
</evidence>
<reference evidence="4" key="1">
    <citation type="journal article" date="2017" name="bioRxiv">
        <title>Comparative analysis of the genomes of Stylophora pistillata and Acropora digitifera provides evidence for extensive differences between species of corals.</title>
        <authorList>
            <person name="Voolstra C.R."/>
            <person name="Li Y."/>
            <person name="Liew Y.J."/>
            <person name="Baumgarten S."/>
            <person name="Zoccola D."/>
            <person name="Flot J.-F."/>
            <person name="Tambutte S."/>
            <person name="Allemand D."/>
            <person name="Aranda M."/>
        </authorList>
    </citation>
    <scope>NUCLEOTIDE SEQUENCE [LARGE SCALE GENOMIC DNA]</scope>
</reference>
<feature type="compositionally biased region" description="Acidic residues" evidence="2">
    <location>
        <begin position="223"/>
        <end position="233"/>
    </location>
</feature>
<keyword evidence="3" id="KW-0804">Transcription</keyword>
<feature type="coiled-coil region" evidence="1">
    <location>
        <begin position="42"/>
        <end position="69"/>
    </location>
</feature>
<dbReference type="PANTHER" id="PTHR23171">
    <property type="entry name" value="GDOWN1"/>
    <property type="match status" value="1"/>
</dbReference>
<gene>
    <name evidence="3" type="primary">POLR2M</name>
    <name evidence="3" type="ORF">AWC38_SpisGene137</name>
</gene>
<accession>A0A2B4T0F6</accession>
<feature type="region of interest" description="Disordered" evidence="2">
    <location>
        <begin position="160"/>
        <end position="233"/>
    </location>
</feature>
<organism evidence="3 4">
    <name type="scientific">Stylophora pistillata</name>
    <name type="common">Smooth cauliflower coral</name>
    <dbReference type="NCBI Taxonomy" id="50429"/>
    <lineage>
        <taxon>Eukaryota</taxon>
        <taxon>Metazoa</taxon>
        <taxon>Cnidaria</taxon>
        <taxon>Anthozoa</taxon>
        <taxon>Hexacorallia</taxon>
        <taxon>Scleractinia</taxon>
        <taxon>Astrocoeniina</taxon>
        <taxon>Pocilloporidae</taxon>
        <taxon>Stylophora</taxon>
    </lineage>
</organism>
<dbReference type="AlphaFoldDB" id="A0A2B4T0F6"/>
<dbReference type="PRINTS" id="PR02085">
    <property type="entry name" value="POLR2GRINL1"/>
</dbReference>
<dbReference type="InterPro" id="IPR051375">
    <property type="entry name" value="Tuftelin_GRINL1A/MYZAP/CCD68"/>
</dbReference>
<comment type="caution">
    <text evidence="3">The sequence shown here is derived from an EMBL/GenBank/DDBJ whole genome shotgun (WGS) entry which is preliminary data.</text>
</comment>
<dbReference type="InterPro" id="IPR026213">
    <property type="entry name" value="GRINL1"/>
</dbReference>
<dbReference type="GO" id="GO:0003711">
    <property type="term" value="F:transcription elongation factor activity"/>
    <property type="evidence" value="ECO:0007669"/>
    <property type="project" value="InterPro"/>
</dbReference>
<name>A0A2B4T0F6_STYPI</name>
<dbReference type="Pfam" id="PF15328">
    <property type="entry name" value="GCOM2"/>
    <property type="match status" value="1"/>
</dbReference>